<reference evidence="2 3" key="1">
    <citation type="submission" date="2014-02" db="EMBL/GenBank/DDBJ databases">
        <title>Transposable element dynamics among asymbiotic and ectomycorrhizal Amanita fungi.</title>
        <authorList>
            <consortium name="DOE Joint Genome Institute"/>
            <person name="Hess J."/>
            <person name="Skrede I."/>
            <person name="Wolfe B."/>
            <person name="LaButti K."/>
            <person name="Ohm R.A."/>
            <person name="Grigoriev I.V."/>
            <person name="Pringle A."/>
        </authorList>
    </citation>
    <scope>NUCLEOTIDE SEQUENCE [LARGE SCALE GENOMIC DNA]</scope>
    <source>
        <strain evidence="2 3">SKay4041</strain>
    </source>
</reference>
<gene>
    <name evidence="2" type="ORF">AMATHDRAFT_74208</name>
</gene>
<organism evidence="2 3">
    <name type="scientific">Amanita thiersii Skay4041</name>
    <dbReference type="NCBI Taxonomy" id="703135"/>
    <lineage>
        <taxon>Eukaryota</taxon>
        <taxon>Fungi</taxon>
        <taxon>Dikarya</taxon>
        <taxon>Basidiomycota</taxon>
        <taxon>Agaricomycotina</taxon>
        <taxon>Agaricomycetes</taxon>
        <taxon>Agaricomycetidae</taxon>
        <taxon>Agaricales</taxon>
        <taxon>Pluteineae</taxon>
        <taxon>Amanitaceae</taxon>
        <taxon>Amanita</taxon>
    </lineage>
</organism>
<dbReference type="SUPFAM" id="SSF47954">
    <property type="entry name" value="Cyclin-like"/>
    <property type="match status" value="1"/>
</dbReference>
<evidence type="ECO:0000313" key="3">
    <source>
        <dbReference type="Proteomes" id="UP000242287"/>
    </source>
</evidence>
<dbReference type="AlphaFoldDB" id="A0A2A9NX29"/>
<dbReference type="EMBL" id="KZ301979">
    <property type="protein sequence ID" value="PFH52416.1"/>
    <property type="molecule type" value="Genomic_DNA"/>
</dbReference>
<dbReference type="Proteomes" id="UP000242287">
    <property type="component" value="Unassembled WGS sequence"/>
</dbReference>
<sequence>MTCVECNVPTLWDDDAASLICPLCGSLADPSQSQLLDTHTNAHSTAPCLPFNPPRSSWTLASQAKEVRHRKNEHAITELIHSLAVSLNLPGLSPRATYFFNQAMTVGYLRWGRQARLAAGVSISLALREANLPHSLHDIASRLQEPFPTLSHTFLSIASLLHIKLKPSDPSIYISTLHSYLVTALPDPLQSSSLPPSLINLLSPLNFRSVSSTAHSLCTTFNRTLGTPLPPQLTPAPTACALFILSIEAEAGDPLPHLAQIASFLGARCHIGQGLVMSRYKLLQDQIASWIEQVPWLNKYTRKNGRSKVSKRTVVALGLKDALAYREKLCQGIIRPHVSPGNGVIVGSQTQERGSCPSLDPIRLDIRPRKKQKQRHDAQLQVAAEFLRDPTGPSSSLLPLRTLQQLASSILTKASDTSAASKAPLTRLQLLARERQGSGPTEITDEELFEEGELEAMFRTEEERHVMSQILAQTLEEYDQQQQQKNTEKHQPRRKRQKGRTAAPVSDRVDMDAFQEFMRQDATTTQAGGSDEGPSFGLGFATMNTNRRKRLIVGSV</sequence>
<feature type="region of interest" description="Disordered" evidence="1">
    <location>
        <begin position="478"/>
        <end position="541"/>
    </location>
</feature>
<dbReference type="OrthoDB" id="2527864at2759"/>
<name>A0A2A9NX29_9AGAR</name>
<dbReference type="CDD" id="cd00043">
    <property type="entry name" value="CYCLIN_SF"/>
    <property type="match status" value="1"/>
</dbReference>
<keyword evidence="3" id="KW-1185">Reference proteome</keyword>
<protein>
    <recommendedName>
        <fullName evidence="4">TFIIB-type domain-containing protein</fullName>
    </recommendedName>
</protein>
<proteinExistence type="predicted"/>
<dbReference type="Gene3D" id="1.10.472.10">
    <property type="entry name" value="Cyclin-like"/>
    <property type="match status" value="1"/>
</dbReference>
<evidence type="ECO:0000313" key="2">
    <source>
        <dbReference type="EMBL" id="PFH52416.1"/>
    </source>
</evidence>
<dbReference type="InterPro" id="IPR036915">
    <property type="entry name" value="Cyclin-like_sf"/>
</dbReference>
<evidence type="ECO:0008006" key="4">
    <source>
        <dbReference type="Google" id="ProtNLM"/>
    </source>
</evidence>
<evidence type="ECO:0000256" key="1">
    <source>
        <dbReference type="SAM" id="MobiDB-lite"/>
    </source>
</evidence>
<dbReference type="STRING" id="703135.A0A2A9NX29"/>
<accession>A0A2A9NX29</accession>